<evidence type="ECO:0000313" key="3">
    <source>
        <dbReference type="WBParaSite" id="MCU_000258-RA"/>
    </source>
</evidence>
<reference evidence="3" key="2">
    <citation type="submission" date="2019-11" db="UniProtKB">
        <authorList>
            <consortium name="WormBaseParasite"/>
        </authorList>
    </citation>
    <scope>IDENTIFICATION</scope>
</reference>
<evidence type="ECO:0000313" key="1">
    <source>
        <dbReference type="EMBL" id="VDD79287.1"/>
    </source>
</evidence>
<keyword evidence="2" id="KW-1185">Reference proteome</keyword>
<reference evidence="1 2" key="1">
    <citation type="submission" date="2018-10" db="EMBL/GenBank/DDBJ databases">
        <authorList>
            <consortium name="Pathogen Informatics"/>
        </authorList>
    </citation>
    <scope>NUCLEOTIDE SEQUENCE [LARGE SCALE GENOMIC DNA]</scope>
</reference>
<dbReference type="WBParaSite" id="MCU_000258-RA">
    <property type="protein sequence ID" value="MCU_000258-RA"/>
    <property type="gene ID" value="MCU_000258"/>
</dbReference>
<gene>
    <name evidence="1" type="ORF">MCOS_LOCUS5290</name>
</gene>
<organism evidence="3">
    <name type="scientific">Mesocestoides corti</name>
    <name type="common">Flatworm</name>
    <dbReference type="NCBI Taxonomy" id="53468"/>
    <lineage>
        <taxon>Eukaryota</taxon>
        <taxon>Metazoa</taxon>
        <taxon>Spiralia</taxon>
        <taxon>Lophotrochozoa</taxon>
        <taxon>Platyhelminthes</taxon>
        <taxon>Cestoda</taxon>
        <taxon>Eucestoda</taxon>
        <taxon>Cyclophyllidea</taxon>
        <taxon>Mesocestoididae</taxon>
        <taxon>Mesocestoides</taxon>
    </lineage>
</organism>
<sequence>MRVRAHLRSPLISLHCQPSYQRGKKSAAHFLLPLQQSCYCAFQEAQAAVLFDVSNSCERDYLPGKGSGRSAVNFIFFFPLFTNIVPHVLTTTNFAVKTSSGARVTPLSLKIPRTAVLHCAEG</sequence>
<dbReference type="EMBL" id="UXSR01005189">
    <property type="protein sequence ID" value="VDD79287.1"/>
    <property type="molecule type" value="Genomic_DNA"/>
</dbReference>
<proteinExistence type="predicted"/>
<dbReference type="Proteomes" id="UP000267029">
    <property type="component" value="Unassembled WGS sequence"/>
</dbReference>
<accession>A0A0R3UE91</accession>
<evidence type="ECO:0000313" key="2">
    <source>
        <dbReference type="Proteomes" id="UP000267029"/>
    </source>
</evidence>
<name>A0A0R3UE91_MESCO</name>
<protein>
    <submittedName>
        <fullName evidence="3">Transmembrane protein</fullName>
    </submittedName>
</protein>
<dbReference type="AlphaFoldDB" id="A0A0R3UE91"/>